<dbReference type="OrthoDB" id="5238902at2759"/>
<organism evidence="1 2">
    <name type="scientific">Cytospora chrysosperma</name>
    <name type="common">Cytospora canker fungus</name>
    <name type="synonym">Sphaeria chrysosperma</name>
    <dbReference type="NCBI Taxonomy" id="252740"/>
    <lineage>
        <taxon>Eukaryota</taxon>
        <taxon>Fungi</taxon>
        <taxon>Dikarya</taxon>
        <taxon>Ascomycota</taxon>
        <taxon>Pezizomycotina</taxon>
        <taxon>Sordariomycetes</taxon>
        <taxon>Sordariomycetidae</taxon>
        <taxon>Diaporthales</taxon>
        <taxon>Cytosporaceae</taxon>
        <taxon>Cytospora</taxon>
    </lineage>
</organism>
<comment type="caution">
    <text evidence="1">The sequence shown here is derived from an EMBL/GenBank/DDBJ whole genome shotgun (WGS) entry which is preliminary data.</text>
</comment>
<dbReference type="AlphaFoldDB" id="A0A423VB83"/>
<evidence type="ECO:0000313" key="2">
    <source>
        <dbReference type="Proteomes" id="UP000284375"/>
    </source>
</evidence>
<evidence type="ECO:0000313" key="1">
    <source>
        <dbReference type="EMBL" id="ROV88193.1"/>
    </source>
</evidence>
<reference evidence="1 2" key="1">
    <citation type="submission" date="2015-09" db="EMBL/GenBank/DDBJ databases">
        <title>Host preference determinants of Valsa canker pathogens revealed by comparative genomics.</title>
        <authorList>
            <person name="Yin Z."/>
            <person name="Huang L."/>
        </authorList>
    </citation>
    <scope>NUCLEOTIDE SEQUENCE [LARGE SCALE GENOMIC DNA]</scope>
    <source>
        <strain evidence="1 2">YSFL</strain>
    </source>
</reference>
<accession>A0A423VB83</accession>
<protein>
    <submittedName>
        <fullName evidence="1">Uncharacterized protein</fullName>
    </submittedName>
</protein>
<dbReference type="EMBL" id="LJZO01000070">
    <property type="protein sequence ID" value="ROV88193.1"/>
    <property type="molecule type" value="Genomic_DNA"/>
</dbReference>
<proteinExistence type="predicted"/>
<keyword evidence="2" id="KW-1185">Reference proteome</keyword>
<dbReference type="Proteomes" id="UP000284375">
    <property type="component" value="Unassembled WGS sequence"/>
</dbReference>
<name>A0A423VB83_CYTCH</name>
<sequence>MALWRDRMNYVHEVNAYVNSRHPQPAVSICYNVEPAGPGSHYSIHPEWKAALDRYHAELDRLREDWALEVLGRQMQKIVYFGHRHDPYAITKGLQTLPWYVPDTWFVKAYLTTYTVWRYWEFHVKEQIYPLSWKPLR</sequence>
<gene>
    <name evidence="1" type="ORF">VSDG_09264</name>
</gene>